<name>A0A9R0YYI6_TRITD</name>
<keyword evidence="5" id="KW-0611">Plant defense</keyword>
<evidence type="ECO:0000256" key="2">
    <source>
        <dbReference type="ARBA" id="ARBA00022614"/>
    </source>
</evidence>
<dbReference type="PRINTS" id="PR00364">
    <property type="entry name" value="DISEASERSIST"/>
</dbReference>
<gene>
    <name evidence="11" type="ORF">TRITD_6Bv1G225550</name>
</gene>
<dbReference type="OMA" id="FAHEHNE"/>
<dbReference type="AlphaFoldDB" id="A0A9R0YYI6"/>
<dbReference type="InterPro" id="IPR044974">
    <property type="entry name" value="Disease_R_plants"/>
</dbReference>
<dbReference type="GO" id="GO:0043531">
    <property type="term" value="F:ADP binding"/>
    <property type="evidence" value="ECO:0007669"/>
    <property type="project" value="InterPro"/>
</dbReference>
<dbReference type="FunFam" id="1.10.10.10:FF:000322">
    <property type="entry name" value="Probable disease resistance protein At1g63360"/>
    <property type="match status" value="1"/>
</dbReference>
<evidence type="ECO:0000259" key="8">
    <source>
        <dbReference type="Pfam" id="PF18052"/>
    </source>
</evidence>
<dbReference type="InterPro" id="IPR032675">
    <property type="entry name" value="LRR_dom_sf"/>
</dbReference>
<evidence type="ECO:0000313" key="12">
    <source>
        <dbReference type="Proteomes" id="UP000324705"/>
    </source>
</evidence>
<dbReference type="InterPro" id="IPR002182">
    <property type="entry name" value="NB-ARC"/>
</dbReference>
<keyword evidence="12" id="KW-1185">Reference proteome</keyword>
<evidence type="ECO:0000256" key="5">
    <source>
        <dbReference type="ARBA" id="ARBA00022821"/>
    </source>
</evidence>
<sequence length="939" mass="107328">MEAALVSAATGALKPVMRKLAALMGDEYKHLKEVQGDIRFVTDELTAMHAFLLKMSEEEEPDEQDKVWMTAVRELSYDMEDSINDFMQCVDDKNTKIDGFIEKIKNSLRKLGKAKDRRQIGFDIQDLKRQIIVVSSRNERYKTPQAVLKTINFSNNKIEVVDPRALAIFERASKLVGIDEPKSELMELLTEEDGRASTEQQLKMVSIVGSGGMGKTTLANQVYQEIKEKFKCKAFVSLSRNPDMMNILRIILSELSCQVYAHTEAGSIQQLISKINDYLAHKRYFIVIDDIWDIKTWDVLKCAFPMNSCGSIIITTTRMRDVAYSCRSSIGGHIYSIKPLNMSHSRQLFHRRLFNSEEDCPLSLETISNQILKKCDGLPLAIIAISGLLANKERTKHLWNEVKDSIGRALERNPSVERMIKILSLSYFDLPPHLKTCLLYLSIFPEDSVIEKKALIWKWIAEGIIHKDGKYTTYELGERCFNELVNRSLIQPVELDKYDKVFNCRVHDTILDFIISKSIEENFVSFIGVPSLTIGTESRVRRFSMQVEGERISEMPTSVILSHVRSLNVFGNTVKIPPMKYFRHLRVVDFGRCGQVENHHLADVGRLFQLRYLNISWTRVRNLPEQIRHLRCLELLDIRRTEVSSLPASIVNLKKLAHLLVSRLVRFPDGIAKMQALETLKWVSADQSCNFLQELGQLKNLRKLNLCHMNDAEQNKEIIAYSLNELCTQNLTSLTMWNDHDSILLNTWCTSPPLNLQKLVTSAWVLPKVPDWIGSLMNLQKLSLEVERIRQEDIFILGALPSLLTLSLQGMEDRSSCKDRRLAITSEAGFRSLRMFTYVVLGDGMDLMFTARCMPKLEKLIIHFSGGVENETLCCPGAIDFGIRNLSSLTTFRCEFVCDRGIADAIIASLKREVSTHPNNDLRLIIEMYNVELELQLLQ</sequence>
<evidence type="ECO:0000256" key="6">
    <source>
        <dbReference type="ARBA" id="ARBA00023054"/>
    </source>
</evidence>
<protein>
    <recommendedName>
        <fullName evidence="13">Sr13</fullName>
    </recommendedName>
</protein>
<evidence type="ECO:0000259" key="9">
    <source>
        <dbReference type="Pfam" id="PF23559"/>
    </source>
</evidence>
<feature type="domain" description="Disease resistance N-terminal" evidence="8">
    <location>
        <begin position="12"/>
        <end position="94"/>
    </location>
</feature>
<feature type="domain" description="Disease resistance protein winged helix" evidence="9">
    <location>
        <begin position="443"/>
        <end position="514"/>
    </location>
</feature>
<dbReference type="Gene3D" id="3.40.50.300">
    <property type="entry name" value="P-loop containing nucleotide triphosphate hydrolases"/>
    <property type="match status" value="1"/>
</dbReference>
<dbReference type="Pfam" id="PF00931">
    <property type="entry name" value="NB-ARC"/>
    <property type="match status" value="1"/>
</dbReference>
<keyword evidence="3" id="KW-0677">Repeat</keyword>
<dbReference type="InterPro" id="IPR041118">
    <property type="entry name" value="Rx_N"/>
</dbReference>
<proteinExistence type="inferred from homology"/>
<dbReference type="Gene3D" id="1.10.10.10">
    <property type="entry name" value="Winged helix-like DNA-binding domain superfamily/Winged helix DNA-binding domain"/>
    <property type="match status" value="1"/>
</dbReference>
<keyword evidence="2" id="KW-0433">Leucine-rich repeat</keyword>
<dbReference type="Proteomes" id="UP000324705">
    <property type="component" value="Chromosome 6B"/>
</dbReference>
<comment type="similarity">
    <text evidence="1">Belongs to the disease resistance NB-LRR family.</text>
</comment>
<keyword evidence="6" id="KW-0175">Coiled coil</keyword>
<dbReference type="InterPro" id="IPR036388">
    <property type="entry name" value="WH-like_DNA-bd_sf"/>
</dbReference>
<keyword evidence="4" id="KW-0547">Nucleotide-binding</keyword>
<dbReference type="Gene3D" id="3.80.10.10">
    <property type="entry name" value="Ribonuclease Inhibitor"/>
    <property type="match status" value="1"/>
</dbReference>
<dbReference type="Gramene" id="TRITD6Bv1G225550.3">
    <property type="protein sequence ID" value="TRITD6Bv1G225550.3"/>
    <property type="gene ID" value="TRITD6Bv1G225550"/>
</dbReference>
<dbReference type="GO" id="GO:0002758">
    <property type="term" value="P:innate immune response-activating signaling pathway"/>
    <property type="evidence" value="ECO:0007669"/>
    <property type="project" value="UniProtKB-ARBA"/>
</dbReference>
<reference evidence="11 12" key="1">
    <citation type="submission" date="2017-09" db="EMBL/GenBank/DDBJ databases">
        <authorList>
            <consortium name="International Durum Wheat Genome Sequencing Consortium (IDWGSC)"/>
            <person name="Milanesi L."/>
        </authorList>
    </citation>
    <scope>NUCLEOTIDE SEQUENCE [LARGE SCALE GENOMIC DNA]</scope>
    <source>
        <strain evidence="12">cv. Svevo</strain>
    </source>
</reference>
<dbReference type="FunFam" id="3.40.50.300:FF:001091">
    <property type="entry name" value="Probable disease resistance protein At1g61300"/>
    <property type="match status" value="1"/>
</dbReference>
<dbReference type="Gene3D" id="1.20.5.4130">
    <property type="match status" value="1"/>
</dbReference>
<evidence type="ECO:0000256" key="1">
    <source>
        <dbReference type="ARBA" id="ARBA00008894"/>
    </source>
</evidence>
<evidence type="ECO:0000256" key="3">
    <source>
        <dbReference type="ARBA" id="ARBA00022737"/>
    </source>
</evidence>
<dbReference type="InterPro" id="IPR027417">
    <property type="entry name" value="P-loop_NTPase"/>
</dbReference>
<evidence type="ECO:0000256" key="4">
    <source>
        <dbReference type="ARBA" id="ARBA00022741"/>
    </source>
</evidence>
<accession>A0A9R0YYI6</accession>
<dbReference type="InterPro" id="IPR055414">
    <property type="entry name" value="LRR_R13L4/SHOC2-like"/>
</dbReference>
<dbReference type="InterPro" id="IPR038005">
    <property type="entry name" value="RX-like_CC"/>
</dbReference>
<dbReference type="Pfam" id="PF23559">
    <property type="entry name" value="WHD_DRP"/>
    <property type="match status" value="1"/>
</dbReference>
<dbReference type="Pfam" id="PF23598">
    <property type="entry name" value="LRR_14"/>
    <property type="match status" value="1"/>
</dbReference>
<evidence type="ECO:0000259" key="10">
    <source>
        <dbReference type="Pfam" id="PF23598"/>
    </source>
</evidence>
<dbReference type="PANTHER" id="PTHR23155:SF1107">
    <property type="entry name" value="OS08G0373000 PROTEIN"/>
    <property type="match status" value="1"/>
</dbReference>
<organism evidence="11 12">
    <name type="scientific">Triticum turgidum subsp. durum</name>
    <name type="common">Durum wheat</name>
    <name type="synonym">Triticum durum</name>
    <dbReference type="NCBI Taxonomy" id="4567"/>
    <lineage>
        <taxon>Eukaryota</taxon>
        <taxon>Viridiplantae</taxon>
        <taxon>Streptophyta</taxon>
        <taxon>Embryophyta</taxon>
        <taxon>Tracheophyta</taxon>
        <taxon>Spermatophyta</taxon>
        <taxon>Magnoliopsida</taxon>
        <taxon>Liliopsida</taxon>
        <taxon>Poales</taxon>
        <taxon>Poaceae</taxon>
        <taxon>BOP clade</taxon>
        <taxon>Pooideae</taxon>
        <taxon>Triticodae</taxon>
        <taxon>Triticeae</taxon>
        <taxon>Triticinae</taxon>
        <taxon>Triticum</taxon>
    </lineage>
</organism>
<feature type="domain" description="NB-ARC" evidence="7">
    <location>
        <begin position="199"/>
        <end position="355"/>
    </location>
</feature>
<dbReference type="InterPro" id="IPR058922">
    <property type="entry name" value="WHD_DRP"/>
</dbReference>
<dbReference type="Pfam" id="PF18052">
    <property type="entry name" value="Rx_N"/>
    <property type="match status" value="1"/>
</dbReference>
<dbReference type="InterPro" id="IPR042197">
    <property type="entry name" value="Apaf_helical"/>
</dbReference>
<evidence type="ECO:0000313" key="11">
    <source>
        <dbReference type="EMBL" id="VAI63756.1"/>
    </source>
</evidence>
<evidence type="ECO:0000259" key="7">
    <source>
        <dbReference type="Pfam" id="PF00931"/>
    </source>
</evidence>
<feature type="domain" description="Disease resistance R13L4/SHOC-2-like LRR" evidence="10">
    <location>
        <begin position="563"/>
        <end position="920"/>
    </location>
</feature>
<evidence type="ECO:0008006" key="13">
    <source>
        <dbReference type="Google" id="ProtNLM"/>
    </source>
</evidence>
<dbReference type="GO" id="GO:0042742">
    <property type="term" value="P:defense response to bacterium"/>
    <property type="evidence" value="ECO:0007669"/>
    <property type="project" value="UniProtKB-ARBA"/>
</dbReference>
<dbReference type="Gene3D" id="1.10.8.430">
    <property type="entry name" value="Helical domain of apoptotic protease-activating factors"/>
    <property type="match status" value="1"/>
</dbReference>
<dbReference type="PANTHER" id="PTHR23155">
    <property type="entry name" value="DISEASE RESISTANCE PROTEIN RP"/>
    <property type="match status" value="1"/>
</dbReference>
<dbReference type="CDD" id="cd14798">
    <property type="entry name" value="RX-CC_like"/>
    <property type="match status" value="1"/>
</dbReference>
<dbReference type="SUPFAM" id="SSF52540">
    <property type="entry name" value="P-loop containing nucleoside triphosphate hydrolases"/>
    <property type="match status" value="1"/>
</dbReference>
<dbReference type="EMBL" id="LT934122">
    <property type="protein sequence ID" value="VAI63756.1"/>
    <property type="molecule type" value="Genomic_DNA"/>
</dbReference>
<dbReference type="GO" id="GO:0009626">
    <property type="term" value="P:plant-type hypersensitive response"/>
    <property type="evidence" value="ECO:0007669"/>
    <property type="project" value="UniProtKB-ARBA"/>
</dbReference>
<dbReference type="SUPFAM" id="SSF52058">
    <property type="entry name" value="L domain-like"/>
    <property type="match status" value="1"/>
</dbReference>